<dbReference type="Gene3D" id="1.20.1250.20">
    <property type="entry name" value="MFS general substrate transporter like domains"/>
    <property type="match status" value="1"/>
</dbReference>
<dbReference type="Pfam" id="PF07690">
    <property type="entry name" value="MFS_1"/>
    <property type="match status" value="1"/>
</dbReference>
<evidence type="ECO:0000256" key="3">
    <source>
        <dbReference type="ARBA" id="ARBA00022989"/>
    </source>
</evidence>
<dbReference type="Proteomes" id="UP001597045">
    <property type="component" value="Unassembled WGS sequence"/>
</dbReference>
<name>A0ABW3M726_9PSEU</name>
<reference evidence="8" key="1">
    <citation type="journal article" date="2019" name="Int. J. Syst. Evol. Microbiol.">
        <title>The Global Catalogue of Microorganisms (GCM) 10K type strain sequencing project: providing services to taxonomists for standard genome sequencing and annotation.</title>
        <authorList>
            <consortium name="The Broad Institute Genomics Platform"/>
            <consortium name="The Broad Institute Genome Sequencing Center for Infectious Disease"/>
            <person name="Wu L."/>
            <person name="Ma J."/>
        </authorList>
    </citation>
    <scope>NUCLEOTIDE SEQUENCE [LARGE SCALE GENOMIC DNA]</scope>
    <source>
        <strain evidence="8">JCM 31486</strain>
    </source>
</reference>
<dbReference type="SUPFAM" id="SSF103473">
    <property type="entry name" value="MFS general substrate transporter"/>
    <property type="match status" value="1"/>
</dbReference>
<evidence type="ECO:0000259" key="6">
    <source>
        <dbReference type="PROSITE" id="PS50850"/>
    </source>
</evidence>
<gene>
    <name evidence="7" type="ORF">ACFQ1S_13450</name>
</gene>
<dbReference type="InterPro" id="IPR036259">
    <property type="entry name" value="MFS_trans_sf"/>
</dbReference>
<protein>
    <submittedName>
        <fullName evidence="7">MFS transporter</fullName>
    </submittedName>
</protein>
<evidence type="ECO:0000256" key="5">
    <source>
        <dbReference type="SAM" id="Phobius"/>
    </source>
</evidence>
<feature type="transmembrane region" description="Helical" evidence="5">
    <location>
        <begin position="50"/>
        <end position="70"/>
    </location>
</feature>
<dbReference type="InterPro" id="IPR050382">
    <property type="entry name" value="MFS_Na/Anion_cotransporter"/>
</dbReference>
<dbReference type="PANTHER" id="PTHR11662">
    <property type="entry name" value="SOLUTE CARRIER FAMILY 17"/>
    <property type="match status" value="1"/>
</dbReference>
<dbReference type="EMBL" id="JBHTIS010000672">
    <property type="protein sequence ID" value="MFD1046487.1"/>
    <property type="molecule type" value="Genomic_DNA"/>
</dbReference>
<evidence type="ECO:0000256" key="4">
    <source>
        <dbReference type="ARBA" id="ARBA00023136"/>
    </source>
</evidence>
<accession>A0ABW3M726</accession>
<evidence type="ECO:0000313" key="8">
    <source>
        <dbReference type="Proteomes" id="UP001597045"/>
    </source>
</evidence>
<keyword evidence="2 5" id="KW-0812">Transmembrane</keyword>
<evidence type="ECO:0000313" key="7">
    <source>
        <dbReference type="EMBL" id="MFD1046487.1"/>
    </source>
</evidence>
<dbReference type="InterPro" id="IPR011701">
    <property type="entry name" value="MFS"/>
</dbReference>
<evidence type="ECO:0000256" key="2">
    <source>
        <dbReference type="ARBA" id="ARBA00022692"/>
    </source>
</evidence>
<comment type="subcellular location">
    <subcellularLocation>
        <location evidence="1">Cell membrane</location>
        <topology evidence="1">Multi-pass membrane protein</topology>
    </subcellularLocation>
</comment>
<organism evidence="7 8">
    <name type="scientific">Kibdelosporangium lantanae</name>
    <dbReference type="NCBI Taxonomy" id="1497396"/>
    <lineage>
        <taxon>Bacteria</taxon>
        <taxon>Bacillati</taxon>
        <taxon>Actinomycetota</taxon>
        <taxon>Actinomycetes</taxon>
        <taxon>Pseudonocardiales</taxon>
        <taxon>Pseudonocardiaceae</taxon>
        <taxon>Kibdelosporangium</taxon>
    </lineage>
</organism>
<comment type="caution">
    <text evidence="7">The sequence shown here is derived from an EMBL/GenBank/DDBJ whole genome shotgun (WGS) entry which is preliminary data.</text>
</comment>
<keyword evidence="3 5" id="KW-1133">Transmembrane helix</keyword>
<dbReference type="InterPro" id="IPR020846">
    <property type="entry name" value="MFS_dom"/>
</dbReference>
<feature type="transmembrane region" description="Helical" evidence="5">
    <location>
        <begin position="12"/>
        <end position="30"/>
    </location>
</feature>
<sequence>MAERYTWNQRTLILLLCALICIAYLDRVAISYALVPAADEFGLTPTQQGVILSAFSWGYVAAMIPGGLLADRV</sequence>
<feature type="non-terminal residue" evidence="7">
    <location>
        <position position="73"/>
    </location>
</feature>
<dbReference type="PROSITE" id="PS50850">
    <property type="entry name" value="MFS"/>
    <property type="match status" value="1"/>
</dbReference>
<dbReference type="PANTHER" id="PTHR11662:SF399">
    <property type="entry name" value="FI19708P1-RELATED"/>
    <property type="match status" value="1"/>
</dbReference>
<proteinExistence type="predicted"/>
<evidence type="ECO:0000256" key="1">
    <source>
        <dbReference type="ARBA" id="ARBA00004651"/>
    </source>
</evidence>
<keyword evidence="8" id="KW-1185">Reference proteome</keyword>
<feature type="domain" description="Major facilitator superfamily (MFS) profile" evidence="6">
    <location>
        <begin position="12"/>
        <end position="73"/>
    </location>
</feature>
<keyword evidence="4 5" id="KW-0472">Membrane</keyword>